<organism evidence="6 7">
    <name type="scientific">Cinchona calisaya</name>
    <dbReference type="NCBI Taxonomy" id="153742"/>
    <lineage>
        <taxon>Eukaryota</taxon>
        <taxon>Viridiplantae</taxon>
        <taxon>Streptophyta</taxon>
        <taxon>Embryophyta</taxon>
        <taxon>Tracheophyta</taxon>
        <taxon>Spermatophyta</taxon>
        <taxon>Magnoliopsida</taxon>
        <taxon>eudicotyledons</taxon>
        <taxon>Gunneridae</taxon>
        <taxon>Pentapetalae</taxon>
        <taxon>asterids</taxon>
        <taxon>lamiids</taxon>
        <taxon>Gentianales</taxon>
        <taxon>Rubiaceae</taxon>
        <taxon>Cinchonoideae</taxon>
        <taxon>Cinchoneae</taxon>
        <taxon>Cinchona</taxon>
    </lineage>
</organism>
<evidence type="ECO:0000256" key="1">
    <source>
        <dbReference type="ARBA" id="ARBA00009995"/>
    </source>
</evidence>
<dbReference type="Proteomes" id="UP001630127">
    <property type="component" value="Unassembled WGS sequence"/>
</dbReference>
<comment type="similarity">
    <text evidence="1 4">Belongs to the UDP-glycosyltransferase family.</text>
</comment>
<dbReference type="EMBL" id="JBJUIK010000013">
    <property type="protein sequence ID" value="KAL3506916.1"/>
    <property type="molecule type" value="Genomic_DNA"/>
</dbReference>
<evidence type="ECO:0000256" key="5">
    <source>
        <dbReference type="RuleBase" id="RU362057"/>
    </source>
</evidence>
<dbReference type="PANTHER" id="PTHR11926">
    <property type="entry name" value="GLUCOSYL/GLUCURONOSYL TRANSFERASES"/>
    <property type="match status" value="1"/>
</dbReference>
<evidence type="ECO:0000256" key="2">
    <source>
        <dbReference type="ARBA" id="ARBA00022676"/>
    </source>
</evidence>
<dbReference type="InterPro" id="IPR002213">
    <property type="entry name" value="UDP_glucos_trans"/>
</dbReference>
<dbReference type="PANTHER" id="PTHR11926:SF1311">
    <property type="entry name" value="UDP-GLYCOSYLTRANSFERASE 74F2"/>
    <property type="match status" value="1"/>
</dbReference>
<proteinExistence type="inferred from homology"/>
<dbReference type="CDD" id="cd03784">
    <property type="entry name" value="GT1_Gtf-like"/>
    <property type="match status" value="1"/>
</dbReference>
<dbReference type="AlphaFoldDB" id="A0ABD2YHQ0"/>
<evidence type="ECO:0000256" key="4">
    <source>
        <dbReference type="RuleBase" id="RU003718"/>
    </source>
</evidence>
<evidence type="ECO:0000313" key="6">
    <source>
        <dbReference type="EMBL" id="KAL3506916.1"/>
    </source>
</evidence>
<dbReference type="InterPro" id="IPR035595">
    <property type="entry name" value="UDP_glycos_trans_CS"/>
</dbReference>
<comment type="caution">
    <text evidence="6">The sequence shown here is derived from an EMBL/GenBank/DDBJ whole genome shotgun (WGS) entry which is preliminary data.</text>
</comment>
<dbReference type="EC" id="2.4.1.-" evidence="5"/>
<dbReference type="GO" id="GO:0008194">
    <property type="term" value="F:UDP-glycosyltransferase activity"/>
    <property type="evidence" value="ECO:0007669"/>
    <property type="project" value="UniProtKB-ARBA"/>
</dbReference>
<keyword evidence="7" id="KW-1185">Reference proteome</keyword>
<dbReference type="SUPFAM" id="SSF53756">
    <property type="entry name" value="UDP-Glycosyltransferase/glycogen phosphorylase"/>
    <property type="match status" value="1"/>
</dbReference>
<gene>
    <name evidence="6" type="ORF">ACH5RR_032298</name>
</gene>
<dbReference type="FunFam" id="3.40.50.2000:FF:000057">
    <property type="entry name" value="Glycosyltransferase"/>
    <property type="match status" value="1"/>
</dbReference>
<protein>
    <recommendedName>
        <fullName evidence="5">Glycosyltransferase</fullName>
        <ecNumber evidence="5">2.4.1.-</ecNumber>
    </recommendedName>
</protein>
<keyword evidence="3 4" id="KW-0808">Transferase</keyword>
<dbReference type="FunFam" id="3.40.50.2000:FF:000019">
    <property type="entry name" value="Glycosyltransferase"/>
    <property type="match status" value="1"/>
</dbReference>
<dbReference type="Gene3D" id="3.40.50.2000">
    <property type="entry name" value="Glycogen Phosphorylase B"/>
    <property type="match status" value="2"/>
</dbReference>
<name>A0ABD2YHQ0_9GENT</name>
<dbReference type="Pfam" id="PF00201">
    <property type="entry name" value="UDPGT"/>
    <property type="match status" value="1"/>
</dbReference>
<keyword evidence="2 4" id="KW-0328">Glycosyltransferase</keyword>
<dbReference type="PROSITE" id="PS00375">
    <property type="entry name" value="UDPGT"/>
    <property type="match status" value="1"/>
</dbReference>
<accession>A0ABD2YHQ0</accession>
<sequence>MESRKQPYRAHILAIPYPSQGHINPMLQFCRRLVHKELKTTLAITNFIFKTMQPKSETVQIDTISDGFDEGGFTEAESIHSYLEHLQTAGSKTLIDLIKKYQNSDSPIDCVVYDSFLPWILDVSKEFGLVTASFFTQPCAVNFVYYYVHHGLLKLPISKFPVSIPGLPLLDCLDMPAFIAFQGTYPAYFELVLNQFLNVDKADYVLVNTFYELEAETVLAMSKVCPLLIIGPTIPSFYLDNRVENDNEYGLNLFDLEPTISTNWLHDKPKGSVIYVAFGSMVNFDENQMEELAMGLKESNFYFLWVVRASEEEKLPKDFVQETSQKGLLVRWSPQLKVLSNEAIGCFFSHCGWNSTIEALSLGVPMVVMPQWTDQTTNAKLVQDVWEVGVRVKADENGLVGREEIEGCLREVMEGERGNLMKNNTVKWRNLAKEAVSQNGSSDKCIDEFLSKWKA</sequence>
<evidence type="ECO:0000313" key="7">
    <source>
        <dbReference type="Proteomes" id="UP001630127"/>
    </source>
</evidence>
<evidence type="ECO:0000256" key="3">
    <source>
        <dbReference type="ARBA" id="ARBA00022679"/>
    </source>
</evidence>
<reference evidence="6 7" key="1">
    <citation type="submission" date="2024-11" db="EMBL/GenBank/DDBJ databases">
        <title>A near-complete genome assembly of Cinchona calisaya.</title>
        <authorList>
            <person name="Lian D.C."/>
            <person name="Zhao X.W."/>
            <person name="Wei L."/>
        </authorList>
    </citation>
    <scope>NUCLEOTIDE SEQUENCE [LARGE SCALE GENOMIC DNA]</scope>
    <source>
        <tissue evidence="6">Nenye</tissue>
    </source>
</reference>